<dbReference type="PROSITE" id="PS51257">
    <property type="entry name" value="PROKAR_LIPOPROTEIN"/>
    <property type="match status" value="1"/>
</dbReference>
<organism evidence="7 8">
    <name type="scientific">Vreelandella rituensis</name>
    <dbReference type="NCBI Taxonomy" id="2282306"/>
    <lineage>
        <taxon>Bacteria</taxon>
        <taxon>Pseudomonadati</taxon>
        <taxon>Pseudomonadota</taxon>
        <taxon>Gammaproteobacteria</taxon>
        <taxon>Oceanospirillales</taxon>
        <taxon>Halomonadaceae</taxon>
        <taxon>Vreelandella</taxon>
    </lineage>
</organism>
<comment type="caution">
    <text evidence="7">The sequence shown here is derived from an EMBL/GenBank/DDBJ whole genome shotgun (WGS) entry which is preliminary data.</text>
</comment>
<dbReference type="Proteomes" id="UP000253204">
    <property type="component" value="Unassembled WGS sequence"/>
</dbReference>
<dbReference type="GO" id="GO:0009306">
    <property type="term" value="P:protein secretion"/>
    <property type="evidence" value="ECO:0007669"/>
    <property type="project" value="InterPro"/>
</dbReference>
<dbReference type="Pfam" id="PF00263">
    <property type="entry name" value="Secretin"/>
    <property type="match status" value="1"/>
</dbReference>
<evidence type="ECO:0000256" key="1">
    <source>
        <dbReference type="ARBA" id="ARBA00004370"/>
    </source>
</evidence>
<evidence type="ECO:0000313" key="8">
    <source>
        <dbReference type="Proteomes" id="UP000253204"/>
    </source>
</evidence>
<keyword evidence="8" id="KW-1185">Reference proteome</keyword>
<evidence type="ECO:0000256" key="5">
    <source>
        <dbReference type="SAM" id="SignalP"/>
    </source>
</evidence>
<keyword evidence="2 5" id="KW-0732">Signal</keyword>
<comment type="similarity">
    <text evidence="4">Belongs to the bacterial secretin family.</text>
</comment>
<protein>
    <recommendedName>
        <fullName evidence="6">Type II/III secretion system secretin-like domain-containing protein</fullName>
    </recommendedName>
</protein>
<evidence type="ECO:0000313" key="7">
    <source>
        <dbReference type="EMBL" id="RCV93818.1"/>
    </source>
</evidence>
<dbReference type="InterPro" id="IPR050810">
    <property type="entry name" value="Bact_Secretion_Sys_Channel"/>
</dbReference>
<dbReference type="PANTHER" id="PTHR30332">
    <property type="entry name" value="PROBABLE GENERAL SECRETION PATHWAY PROTEIN D"/>
    <property type="match status" value="1"/>
</dbReference>
<dbReference type="EMBL" id="QPIJ01000001">
    <property type="protein sequence ID" value="RCV93818.1"/>
    <property type="molecule type" value="Genomic_DNA"/>
</dbReference>
<evidence type="ECO:0000256" key="3">
    <source>
        <dbReference type="ARBA" id="ARBA00023136"/>
    </source>
</evidence>
<dbReference type="InterPro" id="IPR004846">
    <property type="entry name" value="T2SS/T3SS_dom"/>
</dbReference>
<evidence type="ECO:0000256" key="2">
    <source>
        <dbReference type="ARBA" id="ARBA00022729"/>
    </source>
</evidence>
<proteinExistence type="inferred from homology"/>
<reference evidence="7 8" key="1">
    <citation type="submission" date="2018-07" db="EMBL/GenBank/DDBJ databases">
        <title>Halomonas rutogse sp. nov., isolated from Lake TangqianCo on Tibetan Plateau.</title>
        <authorList>
            <person name="Lu H."/>
            <person name="Xing P."/>
            <person name="Wu Q."/>
        </authorList>
    </citation>
    <scope>NUCLEOTIDE SEQUENCE [LARGE SCALE GENOMIC DNA]</scope>
    <source>
        <strain evidence="7 8">TQ8S</strain>
    </source>
</reference>
<dbReference type="AlphaFoldDB" id="A0A368U9C6"/>
<dbReference type="GO" id="GO:0016020">
    <property type="term" value="C:membrane"/>
    <property type="evidence" value="ECO:0007669"/>
    <property type="project" value="UniProtKB-SubCell"/>
</dbReference>
<feature type="chain" id="PRO_5016826212" description="Type II/III secretion system secretin-like domain-containing protein" evidence="5">
    <location>
        <begin position="24"/>
        <end position="525"/>
    </location>
</feature>
<comment type="subcellular location">
    <subcellularLocation>
        <location evidence="1">Membrane</location>
    </subcellularLocation>
</comment>
<gene>
    <name evidence="7" type="ORF">DU506_01280</name>
</gene>
<sequence length="525" mass="56926">MSKRYPIKTLTTLAMAVAISGCASVEKSEQPFIDREAMERRLVELESERKDTLKGRPLVEDIDTPFLGTHETTRISSQEGLPPHLDQHISLFDLRPYTLNEIGGVIADATGMRVRLRGNAEEVTVDNPSNDRSYLNPDDALVATLYAGQTSPRNAYIINHEGLLSELLEKVASRFDVSWEYVNGEIRLYRSNTRIFQVAAMAGNVSSSASLANQSGGGGDGDNYVAATGGLSTSYDSTVNNWVDIETSLSSILEGKGTFTVSPGTASVVVTASRGTMEEVEDYINELNKMFKRQVALNVNVYTLQMTEDDSKGFSLDAAYQSLSKNYNIGIGGMPSPEGLGNQFTANLLESADSRYAGSEALFNALNEWGDVSIVTSASGVVLNGQPFPIQDVSRETYLAATETTIVEGAATTALTPGQVVTGFSMQVMPQILSEDEVILQYAFTLSNLKEIKEISSGGNSIQAPEVDDRSFTQRTLMPLGTTLVLAGYQRDEDSSNRRLGVGGWQRGVNQNKTMVFVTISAARM</sequence>
<feature type="domain" description="Type II/III secretion system secretin-like" evidence="6">
    <location>
        <begin position="365"/>
        <end position="497"/>
    </location>
</feature>
<dbReference type="PANTHER" id="PTHR30332:SF24">
    <property type="entry name" value="SECRETIN GSPD-RELATED"/>
    <property type="match status" value="1"/>
</dbReference>
<accession>A0A368U9C6</accession>
<evidence type="ECO:0000256" key="4">
    <source>
        <dbReference type="RuleBase" id="RU004003"/>
    </source>
</evidence>
<name>A0A368U9C6_9GAMM</name>
<keyword evidence="3" id="KW-0472">Membrane</keyword>
<evidence type="ECO:0000259" key="6">
    <source>
        <dbReference type="Pfam" id="PF00263"/>
    </source>
</evidence>
<feature type="signal peptide" evidence="5">
    <location>
        <begin position="1"/>
        <end position="23"/>
    </location>
</feature>
<dbReference type="OrthoDB" id="6638496at2"/>
<dbReference type="RefSeq" id="WP_114485146.1">
    <property type="nucleotide sequence ID" value="NZ_CBCSHM010000001.1"/>
</dbReference>